<dbReference type="GO" id="GO:0005737">
    <property type="term" value="C:cytoplasm"/>
    <property type="evidence" value="ECO:0007669"/>
    <property type="project" value="TreeGrafter"/>
</dbReference>
<proteinExistence type="inferred from homology"/>
<evidence type="ECO:0000259" key="5">
    <source>
        <dbReference type="Pfam" id="PF21719"/>
    </source>
</evidence>
<dbReference type="Proteomes" id="UP000029867">
    <property type="component" value="Unassembled WGS sequence"/>
</dbReference>
<protein>
    <submittedName>
        <fullName evidence="6">Uncharacterized protein</fullName>
    </submittedName>
</protein>
<dbReference type="EMBL" id="JQFK01000012">
    <property type="protein sequence ID" value="KGK39124.1"/>
    <property type="molecule type" value="Genomic_DNA"/>
</dbReference>
<dbReference type="InterPro" id="IPR049092">
    <property type="entry name" value="MIOS_a-sol"/>
</dbReference>
<dbReference type="HOGENOM" id="CLU_005843_0_0_1"/>
<evidence type="ECO:0000256" key="2">
    <source>
        <dbReference type="ARBA" id="ARBA00022574"/>
    </source>
</evidence>
<dbReference type="InterPro" id="IPR036322">
    <property type="entry name" value="WD40_repeat_dom_sf"/>
</dbReference>
<dbReference type="InterPro" id="IPR031488">
    <property type="entry name" value="Zn_ribbon_mio"/>
</dbReference>
<dbReference type="InterPro" id="IPR015943">
    <property type="entry name" value="WD40/YVTN_repeat-like_dom_sf"/>
</dbReference>
<dbReference type="GO" id="GO:1904263">
    <property type="term" value="P:positive regulation of TORC1 signaling"/>
    <property type="evidence" value="ECO:0007669"/>
    <property type="project" value="EnsemblFungi"/>
</dbReference>
<keyword evidence="3" id="KW-0677">Repeat</keyword>
<dbReference type="AlphaFoldDB" id="A0A099P4A8"/>
<keyword evidence="2" id="KW-0853">WD repeat</keyword>
<evidence type="ECO:0000256" key="3">
    <source>
        <dbReference type="ARBA" id="ARBA00022737"/>
    </source>
</evidence>
<sequence>MSGSVIRASGWAVDNEDQYLAVSPSGEAVYLYQTSNKFNKEEDNIVKLHEKADFENIQCINYSGLTPGLTAVGQLDGRCLLFDISGWAVDNEDQYLAVSPSGEAVYLYQTSNKFNKEEDNIVKLHEKADFENIQCINYSGVTPGLTAVGQLDGRCLLFDIRSPENKSFVLKPLQSRSCNSVSFNERGLIAMGYDRGRQDHSIHVWDIGSLHRGDYGGKTAKIFNCINNESISSLSFCPTEPRNFVAGSYKLLREFDIRSNQPVYQIATRCTLNITVNPFSPFMFASNSEDGSLAIWDRRKLTESFQINSTYQSSSVSSEGPALLFSKLLSDYQRRTNGSPYRFSSVQTAEIGALFDGGYVRRWKIGYVPPLEHELAQYEHMVKANKVENPTFVPKVPKPSGSMFISKVHDTKTKYERVISFDYAPSKDAEYGIDLVCMRQSGSIYRMKVIDSQNSLTFNSFNDITFCGPDGVCSKIVNGGFGEGPHIVDQKTGNLTIRDDSGNFEEDNDHMGNKRASDTGEKKDIDIFVGDSDSACPIYESLLVNDICSTIRKRATKGYGVNANVNMEILDSMNTYETQLHLKNAWKWIDISYNLISAGKMHYADFDFGYLGVLGIWNMNKDFMNFNRYSGFDNITEKDVTSKNHKEVQRRLAMYVIGWDFGVRELEDKYSNLIRDGNYERAAGWAIFHGDIDRAIRILSDSNNENYKIMSTAIAAYTAFKDTNVNNTWKDRCRQLASDLADPYLRIIFAYIADGNWWDVLDETALPLRERLGVALRFLPDSELDVYLNRLADTVIERGDIEGILLTGITMKGINLLQSFVDRTSDIQSACLIASFASPKYFVDKRVDMWVESYRILLNSWSLFSARAKFDIARTKLSKRMNEPAKAVPRQLYLECVNCHNSITERNPPAVDVNMNNSYGVSTKAGSSFRGGAINHSCQHCGYPLPRCAICLITQGVPVPKEVMNLHQNGNEAKLDRTFDRHASQIEENERADLQHELQFKEWFSFCLSCNHCMHAGHAEEWFSKHYVCPVPDCNCKCNSR</sequence>
<dbReference type="InterPro" id="IPR037593">
    <property type="entry name" value="MIOS/Sea4"/>
</dbReference>
<dbReference type="SMART" id="SM00320">
    <property type="entry name" value="WD40"/>
    <property type="match status" value="5"/>
</dbReference>
<evidence type="ECO:0000313" key="7">
    <source>
        <dbReference type="Proteomes" id="UP000029867"/>
    </source>
</evidence>
<name>A0A099P4A8_PICKU</name>
<dbReference type="Pfam" id="PF17034">
    <property type="entry name" value="zinc_ribbon_16"/>
    <property type="match status" value="1"/>
</dbReference>
<evidence type="ECO:0000313" key="6">
    <source>
        <dbReference type="EMBL" id="KGK39124.1"/>
    </source>
</evidence>
<dbReference type="Pfam" id="PF21720">
    <property type="entry name" value="MIOS_WD40"/>
    <property type="match status" value="1"/>
</dbReference>
<comment type="similarity">
    <text evidence="1">Belongs to the WD repeat mio family.</text>
</comment>
<organism evidence="6 7">
    <name type="scientific">Pichia kudriavzevii</name>
    <name type="common">Yeast</name>
    <name type="synonym">Issatchenkia orientalis</name>
    <dbReference type="NCBI Taxonomy" id="4909"/>
    <lineage>
        <taxon>Eukaryota</taxon>
        <taxon>Fungi</taxon>
        <taxon>Dikarya</taxon>
        <taxon>Ascomycota</taxon>
        <taxon>Saccharomycotina</taxon>
        <taxon>Pichiomycetes</taxon>
        <taxon>Pichiales</taxon>
        <taxon>Pichiaceae</taxon>
        <taxon>Pichia</taxon>
    </lineage>
</organism>
<dbReference type="InterPro" id="IPR001680">
    <property type="entry name" value="WD40_rpt"/>
</dbReference>
<dbReference type="VEuPathDB" id="FungiDB:C5L36_0B04250"/>
<dbReference type="eggNOG" id="KOG1008">
    <property type="taxonomic scope" value="Eukaryota"/>
</dbReference>
<dbReference type="PANTHER" id="PTHR16453:SF9">
    <property type="entry name" value="GATOR COMPLEX PROTEIN MIOS"/>
    <property type="match status" value="1"/>
</dbReference>
<evidence type="ECO:0000256" key="1">
    <source>
        <dbReference type="ARBA" id="ARBA00009713"/>
    </source>
</evidence>
<dbReference type="SUPFAM" id="SSF50978">
    <property type="entry name" value="WD40 repeat-like"/>
    <property type="match status" value="1"/>
</dbReference>
<evidence type="ECO:0000259" key="4">
    <source>
        <dbReference type="Pfam" id="PF17034"/>
    </source>
</evidence>
<comment type="caution">
    <text evidence="6">The sequence shown here is derived from an EMBL/GenBank/DDBJ whole genome shotgun (WGS) entry which is preliminary data.</text>
</comment>
<feature type="domain" description="MIOS-like alpha-solenoid" evidence="5">
    <location>
        <begin position="551"/>
        <end position="778"/>
    </location>
</feature>
<accession>A0A099P4A8</accession>
<feature type="domain" description="GATOR2 complex protein MIO zinc-ribbon like" evidence="4">
    <location>
        <begin position="896"/>
        <end position="1040"/>
    </location>
</feature>
<dbReference type="PANTHER" id="PTHR16453">
    <property type="entry name" value="WD40 DOMAIN-CONTAINING PROTEIN MIO FAMILY MEMBER"/>
    <property type="match status" value="1"/>
</dbReference>
<dbReference type="CDD" id="cd16691">
    <property type="entry name" value="mRING-H2-C3H3C2_Mio"/>
    <property type="match status" value="1"/>
</dbReference>
<gene>
    <name evidence="6" type="ORF">JL09_g1749</name>
</gene>
<reference evidence="7" key="1">
    <citation type="journal article" date="2014" name="Microb. Cell Fact.">
        <title>Exploiting Issatchenkia orientalis SD108 for succinic acid production.</title>
        <authorList>
            <person name="Xiao H."/>
            <person name="Shao Z."/>
            <person name="Jiang Y."/>
            <person name="Dole S."/>
            <person name="Zhao H."/>
        </authorList>
    </citation>
    <scope>NUCLEOTIDE SEQUENCE [LARGE SCALE GENOMIC DNA]</scope>
    <source>
        <strain evidence="7">SD108</strain>
    </source>
</reference>
<dbReference type="Gene3D" id="2.130.10.10">
    <property type="entry name" value="YVTN repeat-like/Quinoprotein amine dehydrogenase"/>
    <property type="match status" value="1"/>
</dbReference>
<dbReference type="Pfam" id="PF21719">
    <property type="entry name" value="MIOS_a-sol"/>
    <property type="match status" value="1"/>
</dbReference>
<dbReference type="GO" id="GO:0035859">
    <property type="term" value="C:Seh1-associated complex"/>
    <property type="evidence" value="ECO:0007669"/>
    <property type="project" value="EnsemblFungi"/>
</dbReference>